<comment type="subcellular location">
    <subcellularLocation>
        <location evidence="1">Nucleus</location>
    </subcellularLocation>
</comment>
<accession>A0ABR1V1L3</accession>
<feature type="compositionally biased region" description="Low complexity" evidence="5">
    <location>
        <begin position="294"/>
        <end position="306"/>
    </location>
</feature>
<feature type="compositionally biased region" description="Acidic residues" evidence="5">
    <location>
        <begin position="311"/>
        <end position="340"/>
    </location>
</feature>
<reference evidence="6 7" key="1">
    <citation type="submission" date="2023-01" db="EMBL/GenBank/DDBJ databases">
        <title>Analysis of 21 Apiospora genomes using comparative genomics revels a genus with tremendous synthesis potential of carbohydrate active enzymes and secondary metabolites.</title>
        <authorList>
            <person name="Sorensen T."/>
        </authorList>
    </citation>
    <scope>NUCLEOTIDE SEQUENCE [LARGE SCALE GENOMIC DNA]</scope>
    <source>
        <strain evidence="6 7">CBS 135458</strain>
    </source>
</reference>
<dbReference type="SMART" id="SM01371">
    <property type="entry name" value="TFIIA"/>
    <property type="match status" value="1"/>
</dbReference>
<dbReference type="Proteomes" id="UP001480595">
    <property type="component" value="Unassembled WGS sequence"/>
</dbReference>
<dbReference type="InterPro" id="IPR004855">
    <property type="entry name" value="TFIIA_asu/bsu"/>
</dbReference>
<evidence type="ECO:0000256" key="5">
    <source>
        <dbReference type="SAM" id="MobiDB-lite"/>
    </source>
</evidence>
<feature type="compositionally biased region" description="Pro residues" evidence="5">
    <location>
        <begin position="61"/>
        <end position="72"/>
    </location>
</feature>
<evidence type="ECO:0000256" key="1">
    <source>
        <dbReference type="ARBA" id="ARBA00004123"/>
    </source>
</evidence>
<comment type="similarity">
    <text evidence="2">Belongs to the TFIIA subunit 1 family.</text>
</comment>
<dbReference type="Gene3D" id="1.10.287.100">
    <property type="match status" value="1"/>
</dbReference>
<dbReference type="EMBL" id="JAQQWL010000007">
    <property type="protein sequence ID" value="KAK8064822.1"/>
    <property type="molecule type" value="Genomic_DNA"/>
</dbReference>
<gene>
    <name evidence="6" type="ORF">PG994_007460</name>
</gene>
<dbReference type="Gene3D" id="2.30.18.10">
    <property type="entry name" value="Transcription factor IIA (TFIIA), beta-barrel domain"/>
    <property type="match status" value="1"/>
</dbReference>
<feature type="compositionally biased region" description="Polar residues" evidence="5">
    <location>
        <begin position="127"/>
        <end position="136"/>
    </location>
</feature>
<dbReference type="Pfam" id="PF03153">
    <property type="entry name" value="TFIIA"/>
    <property type="match status" value="1"/>
</dbReference>
<evidence type="ECO:0000313" key="6">
    <source>
        <dbReference type="EMBL" id="KAK8064822.1"/>
    </source>
</evidence>
<dbReference type="SUPFAM" id="SSF50784">
    <property type="entry name" value="Transcription factor IIA (TFIIA), beta-barrel domain"/>
    <property type="match status" value="1"/>
</dbReference>
<dbReference type="RefSeq" id="XP_066715811.1">
    <property type="nucleotide sequence ID" value="XM_066858869.1"/>
</dbReference>
<dbReference type="PANTHER" id="PTHR12694:SF8">
    <property type="entry name" value="TRANSCRIPTION INITIATION FACTOR IIA SUBUNIT 1"/>
    <property type="match status" value="1"/>
</dbReference>
<dbReference type="SUPFAM" id="SSF47396">
    <property type="entry name" value="Transcription factor IIA (TFIIA), alpha-helical domain"/>
    <property type="match status" value="1"/>
</dbReference>
<keyword evidence="3" id="KW-0804">Transcription</keyword>
<feature type="region of interest" description="Disordered" evidence="5">
    <location>
        <begin position="172"/>
        <end position="237"/>
    </location>
</feature>
<keyword evidence="4" id="KW-0539">Nucleus</keyword>
<proteinExistence type="inferred from homology"/>
<feature type="region of interest" description="Disordered" evidence="5">
    <location>
        <begin position="54"/>
        <end position="136"/>
    </location>
</feature>
<dbReference type="CDD" id="cd07976">
    <property type="entry name" value="TFIIA_alpha_beta_like"/>
    <property type="match status" value="2"/>
</dbReference>
<evidence type="ECO:0000313" key="7">
    <source>
        <dbReference type="Proteomes" id="UP001480595"/>
    </source>
</evidence>
<comment type="caution">
    <text evidence="6">The sequence shown here is derived from an EMBL/GenBank/DDBJ whole genome shotgun (WGS) entry which is preliminary data.</text>
</comment>
<organism evidence="6 7">
    <name type="scientific">Apiospora phragmitis</name>
    <dbReference type="NCBI Taxonomy" id="2905665"/>
    <lineage>
        <taxon>Eukaryota</taxon>
        <taxon>Fungi</taxon>
        <taxon>Dikarya</taxon>
        <taxon>Ascomycota</taxon>
        <taxon>Pezizomycotina</taxon>
        <taxon>Sordariomycetes</taxon>
        <taxon>Xylariomycetidae</taxon>
        <taxon>Amphisphaeriales</taxon>
        <taxon>Apiosporaceae</taxon>
        <taxon>Apiospora</taxon>
    </lineage>
</organism>
<evidence type="ECO:0000256" key="3">
    <source>
        <dbReference type="ARBA" id="ARBA00023163"/>
    </source>
</evidence>
<keyword evidence="7" id="KW-1185">Reference proteome</keyword>
<dbReference type="InterPro" id="IPR009088">
    <property type="entry name" value="TFIIA_b-brl"/>
</dbReference>
<name>A0ABR1V1L3_9PEZI</name>
<feature type="region of interest" description="Disordered" evidence="5">
    <location>
        <begin position="288"/>
        <end position="341"/>
    </location>
</feature>
<protein>
    <submittedName>
        <fullName evidence="6">Uncharacterized protein</fullName>
    </submittedName>
</protein>
<evidence type="ECO:0000256" key="4">
    <source>
        <dbReference type="ARBA" id="ARBA00023242"/>
    </source>
</evidence>
<sequence length="385" mass="41651">MSNSAVGNVYQQIIADVIEASRVDLEENGVDESILDELKQGWQRKLTAQQLAIFPWDPKPDPPAPTQAPPAPAANNGTNPSNQGYMQQQQQQQPSANNMPYSPAANNSVAGDGHIKAEPGVKIEPGTEQTGANHQAQVAPNELVQQRLAANLRNQFGERASDTIKNLQAGELRHGGAPQHPGQQRPMGQPGTQAQQANAQGHVQYRQQVAASTAQHVQAAQKGQGQYPPQMDGTTEEQPYSGVLMQKGADGETTELGRVEIDRMLHAAIEAKAKSMEGGGLMLPLKRANKKHGSIQQISSAGSGPSRFDGGDDEEDDEAINSDLDDSDDNGDEEDDDEDGGQIMLCMYDKVQRVKNKWKCVLKDGVLSVNGKDYVFHKATGEYEW</sequence>
<dbReference type="PANTHER" id="PTHR12694">
    <property type="entry name" value="TRANSCRIPTION INITIATION FACTOR IIA SUBUNIT 1"/>
    <property type="match status" value="1"/>
</dbReference>
<evidence type="ECO:0000256" key="2">
    <source>
        <dbReference type="ARBA" id="ARBA00010059"/>
    </source>
</evidence>
<dbReference type="GeneID" id="92091932"/>
<feature type="compositionally biased region" description="Polar residues" evidence="5">
    <location>
        <begin position="190"/>
        <end position="224"/>
    </location>
</feature>
<feature type="compositionally biased region" description="Polar residues" evidence="5">
    <location>
        <begin position="94"/>
        <end position="109"/>
    </location>
</feature>
<feature type="compositionally biased region" description="Polar residues" evidence="5">
    <location>
        <begin position="75"/>
        <end position="86"/>
    </location>
</feature>